<dbReference type="HOGENOM" id="CLU_2294978_0_0_1"/>
<dbReference type="Proteomes" id="UP000009046">
    <property type="component" value="Unassembled WGS sequence"/>
</dbReference>
<reference evidence="1" key="2">
    <citation type="submission" date="2007-04" db="EMBL/GenBank/DDBJ databases">
        <title>The genome of the human body louse.</title>
        <authorList>
            <consortium name="The Human Body Louse Genome Consortium"/>
            <person name="Kirkness E."/>
            <person name="Walenz B."/>
            <person name="Hass B."/>
            <person name="Bruggner R."/>
            <person name="Strausberg R."/>
        </authorList>
    </citation>
    <scope>NUCLEOTIDE SEQUENCE</scope>
    <source>
        <strain evidence="1">USDA</strain>
    </source>
</reference>
<evidence type="ECO:0000313" key="3">
    <source>
        <dbReference type="Proteomes" id="UP000009046"/>
    </source>
</evidence>
<dbReference type="AlphaFoldDB" id="E0VQX6"/>
<dbReference type="CTD" id="8237525"/>
<dbReference type="GeneID" id="8237525"/>
<dbReference type="OrthoDB" id="449062at2759"/>
<accession>E0VQX6</accession>
<evidence type="ECO:0000313" key="2">
    <source>
        <dbReference type="EnsemblMetazoa" id="PHUM388670-PA"/>
    </source>
</evidence>
<reference evidence="1" key="1">
    <citation type="submission" date="2007-04" db="EMBL/GenBank/DDBJ databases">
        <title>Annotation of Pediculus humanus corporis strain USDA.</title>
        <authorList>
            <person name="Kirkness E."/>
            <person name="Hannick L."/>
            <person name="Hass B."/>
            <person name="Bruggner R."/>
            <person name="Lawson D."/>
            <person name="Bidwell S."/>
            <person name="Joardar V."/>
            <person name="Caler E."/>
            <person name="Walenz B."/>
            <person name="Inman J."/>
            <person name="Schobel S."/>
            <person name="Galinsky K."/>
            <person name="Amedeo P."/>
            <person name="Strausberg R."/>
        </authorList>
    </citation>
    <scope>NUCLEOTIDE SEQUENCE</scope>
    <source>
        <strain evidence="1">USDA</strain>
    </source>
</reference>
<dbReference type="EnsemblMetazoa" id="PHUM388670-RA">
    <property type="protein sequence ID" value="PHUM388670-PA"/>
    <property type="gene ID" value="PHUM388670"/>
</dbReference>
<dbReference type="EMBL" id="DS235442">
    <property type="protein sequence ID" value="EEB15782.1"/>
    <property type="molecule type" value="Genomic_DNA"/>
</dbReference>
<gene>
    <name evidence="2" type="primary">8237525</name>
    <name evidence="1" type="ORF">Phum_PHUM388670</name>
</gene>
<sequence>MECSRLVVVSHSVKNIEKLLNKVYPERDSDINNELTVLKIELDKDLAVRCHAAKEGLYGLLVKCLRHLKDKYLLAALQTLTSLCNGNTNVLDTSGAEYMIA</sequence>
<dbReference type="InParanoid" id="E0VQX6"/>
<evidence type="ECO:0000313" key="1">
    <source>
        <dbReference type="EMBL" id="EEB15782.1"/>
    </source>
</evidence>
<keyword evidence="3" id="KW-1185">Reference proteome</keyword>
<organism>
    <name type="scientific">Pediculus humanus subsp. corporis</name>
    <name type="common">Body louse</name>
    <dbReference type="NCBI Taxonomy" id="121224"/>
    <lineage>
        <taxon>Eukaryota</taxon>
        <taxon>Metazoa</taxon>
        <taxon>Ecdysozoa</taxon>
        <taxon>Arthropoda</taxon>
        <taxon>Hexapoda</taxon>
        <taxon>Insecta</taxon>
        <taxon>Pterygota</taxon>
        <taxon>Neoptera</taxon>
        <taxon>Paraneoptera</taxon>
        <taxon>Psocodea</taxon>
        <taxon>Troctomorpha</taxon>
        <taxon>Phthiraptera</taxon>
        <taxon>Anoplura</taxon>
        <taxon>Pediculidae</taxon>
        <taxon>Pediculus</taxon>
    </lineage>
</organism>
<proteinExistence type="predicted"/>
<protein>
    <submittedName>
        <fullName evidence="1 2">Uncharacterized protein</fullName>
    </submittedName>
</protein>
<dbReference type="EMBL" id="AAZO01004549">
    <property type="status" value="NOT_ANNOTATED_CDS"/>
    <property type="molecule type" value="Genomic_DNA"/>
</dbReference>
<dbReference type="VEuPathDB" id="VectorBase:PHUM388670"/>
<reference evidence="2" key="3">
    <citation type="submission" date="2021-02" db="UniProtKB">
        <authorList>
            <consortium name="EnsemblMetazoa"/>
        </authorList>
    </citation>
    <scope>IDENTIFICATION</scope>
    <source>
        <strain evidence="2">USDA</strain>
    </source>
</reference>
<dbReference type="KEGG" id="phu:Phum_PHUM388670"/>
<dbReference type="RefSeq" id="XP_002428520.1">
    <property type="nucleotide sequence ID" value="XM_002428475.1"/>
</dbReference>
<name>E0VQX6_PEDHC</name>